<feature type="domain" description="PAS" evidence="2">
    <location>
        <begin position="218"/>
        <end position="288"/>
    </location>
</feature>
<feature type="transmembrane region" description="Helical" evidence="1">
    <location>
        <begin position="20"/>
        <end position="40"/>
    </location>
</feature>
<dbReference type="Pfam" id="PF00989">
    <property type="entry name" value="PAS"/>
    <property type="match status" value="1"/>
</dbReference>
<dbReference type="AlphaFoldDB" id="A0A137SC29"/>
<accession>A0A137SC29</accession>
<comment type="caution">
    <text evidence="3">The sequence shown here is derived from an EMBL/GenBank/DDBJ whole genome shotgun (WGS) entry which is preliminary data.</text>
</comment>
<dbReference type="RefSeq" id="WP_061331974.1">
    <property type="nucleotide sequence ID" value="NZ_LOCO01000008.1"/>
</dbReference>
<evidence type="ECO:0000259" key="2">
    <source>
        <dbReference type="PROSITE" id="PS50112"/>
    </source>
</evidence>
<dbReference type="PROSITE" id="PS50112">
    <property type="entry name" value="PAS"/>
    <property type="match status" value="1"/>
</dbReference>
<dbReference type="CDD" id="cd00130">
    <property type="entry name" value="PAS"/>
    <property type="match status" value="1"/>
</dbReference>
<proteinExistence type="predicted"/>
<dbReference type="EMBL" id="LOCO01000008">
    <property type="protein sequence ID" value="KXO09980.1"/>
    <property type="molecule type" value="Genomic_DNA"/>
</dbReference>
<evidence type="ECO:0000313" key="4">
    <source>
        <dbReference type="Proteomes" id="UP000070282"/>
    </source>
</evidence>
<keyword evidence="1" id="KW-0812">Transmembrane</keyword>
<dbReference type="SMART" id="SM00091">
    <property type="entry name" value="PAS"/>
    <property type="match status" value="1"/>
</dbReference>
<protein>
    <recommendedName>
        <fullName evidence="2">PAS domain-containing protein</fullName>
    </recommendedName>
</protein>
<evidence type="ECO:0000313" key="3">
    <source>
        <dbReference type="EMBL" id="KXO09980.1"/>
    </source>
</evidence>
<dbReference type="SUPFAM" id="SSF55785">
    <property type="entry name" value="PYP-like sensor domain (PAS domain)"/>
    <property type="match status" value="1"/>
</dbReference>
<dbReference type="PATRIC" id="fig|1306954.6.peg.3906"/>
<dbReference type="Proteomes" id="UP000070282">
    <property type="component" value="Unassembled WGS sequence"/>
</dbReference>
<sequence length="338" mass="36994">MDSDLSDIPYPGPRRPGLWPGLWGPAVILVCGVILSLLTARLASDMAHQLAHQRYQALHQSLVSQVVIHLARLSQEDEQLQELRASLATGLQDGISLRIDTLERHTKKPLIQLGSSRHPAGNDALRTELQTNGRHWMVTTWPDTRMLASPARRLGWLAAASGVMVTTVAMLLALTLCRQAARKDDSAHRLAGLNRIADQRITNLQVEKNVLRQALNDSESRSRDLVTLSGAIVSELDEQGQIGFVSAQVADVLGLAPSDLANRPFSELVAEPDRERFDQCLAAARQEATLARVDVNLLHRSAEQTVPVVVRVMVLKDPIHGVTGFRLSAIKIANGYNG</sequence>
<name>A0A137SC29_9GAMM</name>
<keyword evidence="4" id="KW-1185">Reference proteome</keyword>
<keyword evidence="1" id="KW-1133">Transmembrane helix</keyword>
<dbReference type="InterPro" id="IPR035965">
    <property type="entry name" value="PAS-like_dom_sf"/>
</dbReference>
<dbReference type="InterPro" id="IPR013767">
    <property type="entry name" value="PAS_fold"/>
</dbReference>
<reference evidence="4" key="1">
    <citation type="submission" date="2015-12" db="EMBL/GenBank/DDBJ databases">
        <authorList>
            <person name="Lima A."/>
            <person name="Farahani Zayas N."/>
            <person name="Castro Da Silva M.A."/>
            <person name="Cabral A."/>
            <person name="Pessatti M.L."/>
        </authorList>
    </citation>
    <scope>NUCLEOTIDE SEQUENCE [LARGE SCALE GENOMIC DNA]</scope>
    <source>
        <strain evidence="4">LAMA 842</strain>
    </source>
</reference>
<gene>
    <name evidence="3" type="ORF">J122_1930</name>
</gene>
<keyword evidence="1" id="KW-0472">Membrane</keyword>
<dbReference type="GO" id="GO:0006355">
    <property type="term" value="P:regulation of DNA-templated transcription"/>
    <property type="evidence" value="ECO:0007669"/>
    <property type="project" value="InterPro"/>
</dbReference>
<evidence type="ECO:0000256" key="1">
    <source>
        <dbReference type="SAM" id="Phobius"/>
    </source>
</evidence>
<dbReference type="InterPro" id="IPR000014">
    <property type="entry name" value="PAS"/>
</dbReference>
<dbReference type="Gene3D" id="3.30.450.20">
    <property type="entry name" value="PAS domain"/>
    <property type="match status" value="1"/>
</dbReference>
<dbReference type="NCBIfam" id="TIGR00229">
    <property type="entry name" value="sensory_box"/>
    <property type="match status" value="1"/>
</dbReference>
<feature type="transmembrane region" description="Helical" evidence="1">
    <location>
        <begin position="154"/>
        <end position="176"/>
    </location>
</feature>
<organism evidence="3 4">
    <name type="scientific">Marinobacter excellens LAMA 842</name>
    <dbReference type="NCBI Taxonomy" id="1306954"/>
    <lineage>
        <taxon>Bacteria</taxon>
        <taxon>Pseudomonadati</taxon>
        <taxon>Pseudomonadota</taxon>
        <taxon>Gammaproteobacteria</taxon>
        <taxon>Pseudomonadales</taxon>
        <taxon>Marinobacteraceae</taxon>
        <taxon>Marinobacter</taxon>
    </lineage>
</organism>